<comment type="subcellular location">
    <subcellularLocation>
        <location evidence="9">Cell membrane</location>
        <topology evidence="9">Multi-pass membrane protein</topology>
    </subcellularLocation>
</comment>
<dbReference type="Pfam" id="PF01252">
    <property type="entry name" value="Peptidase_A8"/>
    <property type="match status" value="1"/>
</dbReference>
<keyword evidence="6 9" id="KW-0378">Hydrolase</keyword>
<dbReference type="PANTHER" id="PTHR33695">
    <property type="entry name" value="LIPOPROTEIN SIGNAL PEPTIDASE"/>
    <property type="match status" value="1"/>
</dbReference>
<dbReference type="UniPathway" id="UPA00665"/>
<feature type="transmembrane region" description="Helical" evidence="9">
    <location>
        <begin position="110"/>
        <end position="131"/>
    </location>
</feature>
<keyword evidence="12" id="KW-0449">Lipoprotein</keyword>
<dbReference type="EMBL" id="DSRD01000116">
    <property type="protein sequence ID" value="HGW93004.1"/>
    <property type="molecule type" value="Genomic_DNA"/>
</dbReference>
<evidence type="ECO:0000256" key="11">
    <source>
        <dbReference type="RuleBase" id="RU004181"/>
    </source>
</evidence>
<dbReference type="PRINTS" id="PR00781">
    <property type="entry name" value="LIPOSIGPTASE"/>
</dbReference>
<gene>
    <name evidence="9" type="primary">lspA</name>
    <name evidence="12" type="ORF">ENR47_01780</name>
</gene>
<feature type="transmembrane region" description="Helical" evidence="9">
    <location>
        <begin position="7"/>
        <end position="30"/>
    </location>
</feature>
<evidence type="ECO:0000256" key="4">
    <source>
        <dbReference type="ARBA" id="ARBA00022692"/>
    </source>
</evidence>
<keyword evidence="3 9" id="KW-0645">Protease</keyword>
<dbReference type="GO" id="GO:0006508">
    <property type="term" value="P:proteolysis"/>
    <property type="evidence" value="ECO:0007669"/>
    <property type="project" value="UniProtKB-KW"/>
</dbReference>
<feature type="active site" evidence="9">
    <location>
        <position position="148"/>
    </location>
</feature>
<keyword evidence="7 9" id="KW-1133">Transmembrane helix</keyword>
<comment type="catalytic activity">
    <reaction evidence="9 10">
        <text>Release of signal peptides from bacterial membrane prolipoproteins. Hydrolyzes -Xaa-Yaa-Zaa-|-(S,diacylglyceryl)Cys-, in which Xaa is hydrophobic (preferably Leu), and Yaa (Ala or Ser) and Zaa (Gly or Ala) have small, neutral side chains.</text>
        <dbReference type="EC" id="3.4.23.36"/>
    </reaction>
</comment>
<dbReference type="PROSITE" id="PS00855">
    <property type="entry name" value="SPASE_II"/>
    <property type="match status" value="1"/>
</dbReference>
<evidence type="ECO:0000256" key="10">
    <source>
        <dbReference type="RuleBase" id="RU000594"/>
    </source>
</evidence>
<evidence type="ECO:0000256" key="7">
    <source>
        <dbReference type="ARBA" id="ARBA00022989"/>
    </source>
</evidence>
<comment type="caution">
    <text evidence="12">The sequence shown here is derived from an EMBL/GenBank/DDBJ whole genome shotgun (WGS) entry which is preliminary data.</text>
</comment>
<dbReference type="GO" id="GO:0005886">
    <property type="term" value="C:plasma membrane"/>
    <property type="evidence" value="ECO:0007669"/>
    <property type="project" value="UniProtKB-SubCell"/>
</dbReference>
<dbReference type="PANTHER" id="PTHR33695:SF1">
    <property type="entry name" value="LIPOPROTEIN SIGNAL PEPTIDASE"/>
    <property type="match status" value="1"/>
</dbReference>
<comment type="pathway">
    <text evidence="9">Protein modification; lipoprotein biosynthesis (signal peptide cleavage).</text>
</comment>
<protein>
    <recommendedName>
        <fullName evidence="9">Lipoprotein signal peptidase</fullName>
        <ecNumber evidence="9">3.4.23.36</ecNumber>
    </recommendedName>
    <alternativeName>
        <fullName evidence="9">Prolipoprotein signal peptidase</fullName>
    </alternativeName>
    <alternativeName>
        <fullName evidence="9">Signal peptidase II</fullName>
        <shortName evidence="9">SPase II</shortName>
    </alternativeName>
</protein>
<evidence type="ECO:0000256" key="2">
    <source>
        <dbReference type="ARBA" id="ARBA00022475"/>
    </source>
</evidence>
<dbReference type="NCBIfam" id="TIGR00077">
    <property type="entry name" value="lspA"/>
    <property type="match status" value="1"/>
</dbReference>
<keyword evidence="8 9" id="KW-0472">Membrane</keyword>
<dbReference type="HAMAP" id="MF_00161">
    <property type="entry name" value="LspA"/>
    <property type="match status" value="1"/>
</dbReference>
<feature type="transmembrane region" description="Helical" evidence="9">
    <location>
        <begin position="80"/>
        <end position="98"/>
    </location>
</feature>
<dbReference type="GO" id="GO:0004190">
    <property type="term" value="F:aspartic-type endopeptidase activity"/>
    <property type="evidence" value="ECO:0007669"/>
    <property type="project" value="UniProtKB-UniRule"/>
</dbReference>
<feature type="transmembrane region" description="Helical" evidence="9">
    <location>
        <begin position="143"/>
        <end position="163"/>
    </location>
</feature>
<evidence type="ECO:0000256" key="9">
    <source>
        <dbReference type="HAMAP-Rule" id="MF_00161"/>
    </source>
</evidence>
<reference evidence="12" key="1">
    <citation type="journal article" date="2020" name="mSystems">
        <title>Genome- and Community-Level Interaction Insights into Carbon Utilization and Element Cycling Functions of Hydrothermarchaeota in Hydrothermal Sediment.</title>
        <authorList>
            <person name="Zhou Z."/>
            <person name="Liu Y."/>
            <person name="Xu W."/>
            <person name="Pan J."/>
            <person name="Luo Z.H."/>
            <person name="Li M."/>
        </authorList>
    </citation>
    <scope>NUCLEOTIDE SEQUENCE [LARGE SCALE GENOMIC DNA]</scope>
    <source>
        <strain evidence="12">SpSt-402</strain>
    </source>
</reference>
<sequence>MFSNNRFFWIAALVGLVVDRVSKFLILFLFTLPLPPPETPKEELEKFTQELLPIIPGVFHLTYALNKGAAFSLFSNGVYWLRWLSFGVSIALLLVAWFGPRLSRWEQIGYGLILSGALGNGIDRFLWGYVVDFLNFKLIRFPIFNLADTFINIGLACLLIAAFKHPPQTPNGKETS</sequence>
<evidence type="ECO:0000256" key="1">
    <source>
        <dbReference type="ARBA" id="ARBA00006139"/>
    </source>
</evidence>
<keyword evidence="4 9" id="KW-0812">Transmembrane</keyword>
<evidence type="ECO:0000256" key="5">
    <source>
        <dbReference type="ARBA" id="ARBA00022750"/>
    </source>
</evidence>
<evidence type="ECO:0000256" key="6">
    <source>
        <dbReference type="ARBA" id="ARBA00022801"/>
    </source>
</evidence>
<name>A0A832M243_9CYAN</name>
<dbReference type="EC" id="3.4.23.36" evidence="9"/>
<feature type="active site" evidence="9">
    <location>
        <position position="132"/>
    </location>
</feature>
<accession>A0A832M243</accession>
<comment type="function">
    <text evidence="9 10">This protein specifically catalyzes the removal of signal peptides from prolipoproteins.</text>
</comment>
<keyword evidence="5 9" id="KW-0064">Aspartyl protease</keyword>
<keyword evidence="2 9" id="KW-1003">Cell membrane</keyword>
<dbReference type="InterPro" id="IPR001872">
    <property type="entry name" value="Peptidase_A8"/>
</dbReference>
<evidence type="ECO:0000256" key="8">
    <source>
        <dbReference type="ARBA" id="ARBA00023136"/>
    </source>
</evidence>
<comment type="similarity">
    <text evidence="1 9 11">Belongs to the peptidase A8 family.</text>
</comment>
<organism evidence="12">
    <name type="scientific">Oscillatoriales cyanobacterium SpSt-402</name>
    <dbReference type="NCBI Taxonomy" id="2282168"/>
    <lineage>
        <taxon>Bacteria</taxon>
        <taxon>Bacillati</taxon>
        <taxon>Cyanobacteriota</taxon>
        <taxon>Cyanophyceae</taxon>
        <taxon>Oscillatoriophycideae</taxon>
        <taxon>Oscillatoriales</taxon>
    </lineage>
</organism>
<dbReference type="AlphaFoldDB" id="A0A832M243"/>
<evidence type="ECO:0000256" key="3">
    <source>
        <dbReference type="ARBA" id="ARBA00022670"/>
    </source>
</evidence>
<evidence type="ECO:0000313" key="12">
    <source>
        <dbReference type="EMBL" id="HGW93004.1"/>
    </source>
</evidence>
<proteinExistence type="inferred from homology"/>